<dbReference type="EMBL" id="JBHUNE010000008">
    <property type="protein sequence ID" value="MFD2759053.1"/>
    <property type="molecule type" value="Genomic_DNA"/>
</dbReference>
<keyword evidence="5" id="KW-1185">Reference proteome</keyword>
<protein>
    <submittedName>
        <fullName evidence="4">Heparan-alpha-glucosaminide N-acetyltransferase domain-containing protein</fullName>
    </submittedName>
</protein>
<dbReference type="InterPro" id="IPR012429">
    <property type="entry name" value="HGSNAT_cat"/>
</dbReference>
<dbReference type="Pfam" id="PF07786">
    <property type="entry name" value="HGSNAT_cat"/>
    <property type="match status" value="1"/>
</dbReference>
<gene>
    <name evidence="4" type="ORF">ACFSW7_11770</name>
</gene>
<keyword evidence="1" id="KW-0472">Membrane</keyword>
<proteinExistence type="predicted"/>
<sequence>MTSRDLPPRPVRIHGLDYARALAIIGMIGAHAGDVPEFWLTEPSTWLGVIHGNPSILFGLLAGVSIAIMTGRTRIPEPHEMPTLRLRLVGRGAVIFGVGLVLEALGTVVAIILTFYGLLYLLVLPFLRLRPRTLVIIAAGIGLAGPSLGMCLMYLGGLTYAPGLNFLIGGMYPLTTWLPLLLLGLAIGRGDITRITNALAMAVLGFGVWLLAQGVGVLAFDLIYDLESAGDPDSASAIVVRALLDITAHSGSTIELIASAGFAFGVLGVCLCLPAALAPVLRPLGALGAMPLTSYSAHILSLALLWPGAQLPLSNLAWFVTVVVLLIACPLYLRRFDRGPLEALAGRVGRLAAAG</sequence>
<feature type="domain" description="Heparan-alpha-glucosaminide N-acetyltransferase catalytic" evidence="3">
    <location>
        <begin position="12"/>
        <end position="194"/>
    </location>
</feature>
<comment type="caution">
    <text evidence="4">The sequence shown here is derived from an EMBL/GenBank/DDBJ whole genome shotgun (WGS) entry which is preliminary data.</text>
</comment>
<evidence type="ECO:0000256" key="1">
    <source>
        <dbReference type="SAM" id="Phobius"/>
    </source>
</evidence>
<keyword evidence="1" id="KW-1133">Transmembrane helix</keyword>
<dbReference type="InterPro" id="IPR052529">
    <property type="entry name" value="Bact_Transport_Assoc"/>
</dbReference>
<dbReference type="InterPro" id="IPR007349">
    <property type="entry name" value="DUF418"/>
</dbReference>
<organism evidence="4 5">
    <name type="scientific">Gulosibacter faecalis</name>
    <dbReference type="NCBI Taxonomy" id="272240"/>
    <lineage>
        <taxon>Bacteria</taxon>
        <taxon>Bacillati</taxon>
        <taxon>Actinomycetota</taxon>
        <taxon>Actinomycetes</taxon>
        <taxon>Micrococcales</taxon>
        <taxon>Microbacteriaceae</taxon>
        <taxon>Gulosibacter</taxon>
    </lineage>
</organism>
<evidence type="ECO:0000313" key="4">
    <source>
        <dbReference type="EMBL" id="MFD2759053.1"/>
    </source>
</evidence>
<dbReference type="Pfam" id="PF04235">
    <property type="entry name" value="DUF418"/>
    <property type="match status" value="1"/>
</dbReference>
<feature type="transmembrane region" description="Helical" evidence="1">
    <location>
        <begin position="134"/>
        <end position="155"/>
    </location>
</feature>
<feature type="transmembrane region" description="Helical" evidence="1">
    <location>
        <begin position="199"/>
        <end position="224"/>
    </location>
</feature>
<dbReference type="PANTHER" id="PTHR30590:SF3">
    <property type="entry name" value="HYPOTHETICAL MEMBRANE SPANNING PROTEIN"/>
    <property type="match status" value="1"/>
</dbReference>
<reference evidence="5" key="1">
    <citation type="journal article" date="2019" name="Int. J. Syst. Evol. Microbiol.">
        <title>The Global Catalogue of Microorganisms (GCM) 10K type strain sequencing project: providing services to taxonomists for standard genome sequencing and annotation.</title>
        <authorList>
            <consortium name="The Broad Institute Genomics Platform"/>
            <consortium name="The Broad Institute Genome Sequencing Center for Infectious Disease"/>
            <person name="Wu L."/>
            <person name="Ma J."/>
        </authorList>
    </citation>
    <scope>NUCLEOTIDE SEQUENCE [LARGE SCALE GENOMIC DNA]</scope>
    <source>
        <strain evidence="5">TISTR 1514</strain>
    </source>
</reference>
<feature type="transmembrane region" description="Helical" evidence="1">
    <location>
        <begin position="52"/>
        <end position="72"/>
    </location>
</feature>
<keyword evidence="1" id="KW-0812">Transmembrane</keyword>
<evidence type="ECO:0000313" key="5">
    <source>
        <dbReference type="Proteomes" id="UP001597492"/>
    </source>
</evidence>
<feature type="transmembrane region" description="Helical" evidence="1">
    <location>
        <begin position="256"/>
        <end position="277"/>
    </location>
</feature>
<feature type="transmembrane region" description="Helical" evidence="1">
    <location>
        <begin position="84"/>
        <end position="102"/>
    </location>
</feature>
<feature type="transmembrane region" description="Helical" evidence="1">
    <location>
        <begin position="316"/>
        <end position="333"/>
    </location>
</feature>
<feature type="transmembrane region" description="Helical" evidence="1">
    <location>
        <begin position="108"/>
        <end position="127"/>
    </location>
</feature>
<feature type="transmembrane region" description="Helical" evidence="1">
    <location>
        <begin position="284"/>
        <end position="304"/>
    </location>
</feature>
<name>A0ABW5UZB3_9MICO</name>
<dbReference type="PANTHER" id="PTHR30590">
    <property type="entry name" value="INNER MEMBRANE PROTEIN"/>
    <property type="match status" value="1"/>
</dbReference>
<feature type="transmembrane region" description="Helical" evidence="1">
    <location>
        <begin position="167"/>
        <end position="187"/>
    </location>
</feature>
<evidence type="ECO:0000259" key="3">
    <source>
        <dbReference type="Pfam" id="PF07786"/>
    </source>
</evidence>
<evidence type="ECO:0000259" key="2">
    <source>
        <dbReference type="Pfam" id="PF04235"/>
    </source>
</evidence>
<dbReference type="Proteomes" id="UP001597492">
    <property type="component" value="Unassembled WGS sequence"/>
</dbReference>
<dbReference type="RefSeq" id="WP_019617365.1">
    <property type="nucleotide sequence ID" value="NZ_JBHUNE010000008.1"/>
</dbReference>
<feature type="domain" description="DUF418" evidence="2">
    <location>
        <begin position="261"/>
        <end position="344"/>
    </location>
</feature>
<accession>A0ABW5UZB3</accession>